<keyword evidence="6" id="KW-0496">Mitochondrion</keyword>
<evidence type="ECO:0000313" key="7">
    <source>
        <dbReference type="EMBL" id="KAG5331701.1"/>
    </source>
</evidence>
<feature type="non-terminal residue" evidence="7">
    <location>
        <position position="165"/>
    </location>
</feature>
<accession>A0A836FSN9</accession>
<name>A0A836FSN9_9HYME</name>
<comment type="caution">
    <text evidence="7">The sequence shown here is derived from an EMBL/GenBank/DDBJ whole genome shotgun (WGS) entry which is preliminary data.</text>
</comment>
<keyword evidence="4" id="KW-1000">Mitochondrion outer membrane</keyword>
<dbReference type="Proteomes" id="UP000669903">
    <property type="component" value="Unassembled WGS sequence"/>
</dbReference>
<dbReference type="InterPro" id="IPR011990">
    <property type="entry name" value="TPR-like_helical_dom_sf"/>
</dbReference>
<reference evidence="7" key="1">
    <citation type="submission" date="2020-03" db="EMBL/GenBank/DDBJ databases">
        <title>Relaxed selection underlies rapid genomic changes in the transitions from sociality to social parasitism in ants.</title>
        <authorList>
            <person name="Bi X."/>
        </authorList>
    </citation>
    <scope>NUCLEOTIDE SEQUENCE</scope>
    <source>
        <strain evidence="7">BGI-DK2014a</strain>
        <tissue evidence="7">Whole body</tissue>
    </source>
</reference>
<dbReference type="GO" id="GO:0005778">
    <property type="term" value="C:peroxisomal membrane"/>
    <property type="evidence" value="ECO:0007669"/>
    <property type="project" value="TreeGrafter"/>
</dbReference>
<dbReference type="GO" id="GO:0016559">
    <property type="term" value="P:peroxisome fission"/>
    <property type="evidence" value="ECO:0007669"/>
    <property type="project" value="TreeGrafter"/>
</dbReference>
<dbReference type="Pfam" id="PF14852">
    <property type="entry name" value="Fis1_TPR_N"/>
    <property type="match status" value="1"/>
</dbReference>
<dbReference type="CDD" id="cd12212">
    <property type="entry name" value="Fis1"/>
    <property type="match status" value="1"/>
</dbReference>
<protein>
    <submittedName>
        <fullName evidence="7">FIS1 protein</fullName>
    </submittedName>
</protein>
<evidence type="ECO:0000256" key="1">
    <source>
        <dbReference type="ARBA" id="ARBA00004572"/>
    </source>
</evidence>
<dbReference type="GO" id="GO:0043653">
    <property type="term" value="P:mitochondrial fragmentation involved in apoptotic process"/>
    <property type="evidence" value="ECO:0007669"/>
    <property type="project" value="TreeGrafter"/>
</dbReference>
<comment type="subcellular location">
    <subcellularLocation>
        <location evidence="1">Mitochondrion outer membrane</location>
        <topology evidence="1">Single-pass membrane protein</topology>
    </subcellularLocation>
</comment>
<dbReference type="GO" id="GO:0000266">
    <property type="term" value="P:mitochondrial fission"/>
    <property type="evidence" value="ECO:0007669"/>
    <property type="project" value="InterPro"/>
</dbReference>
<keyword evidence="5" id="KW-0472">Membrane</keyword>
<dbReference type="InterPro" id="IPR016543">
    <property type="entry name" value="Fis1"/>
</dbReference>
<sequence length="165" mass="19102">MEDVLNEVVSSEDLKKFETVYHEQLHSSYVTQKAQFEYAWCLVRSKYSADIRKGILLLEDLYNNHDTERRDCLYYLAIGNARIKAPCGRMARHFWKRRGKEIVDRPCFLTGYPREGFPFGITLIGSADLVIISDKTDVIKILAKVIPCPLGLLFFEILRRLPTVT</sequence>
<keyword evidence="3" id="KW-0812">Transmembrane</keyword>
<gene>
    <name evidence="7" type="primary">Fis1</name>
    <name evidence="7" type="ORF">G6Z76_0006819</name>
</gene>
<keyword evidence="5" id="KW-1133">Transmembrane helix</keyword>
<evidence type="ECO:0000256" key="4">
    <source>
        <dbReference type="ARBA" id="ARBA00022787"/>
    </source>
</evidence>
<evidence type="ECO:0000256" key="6">
    <source>
        <dbReference type="ARBA" id="ARBA00023128"/>
    </source>
</evidence>
<feature type="non-terminal residue" evidence="7">
    <location>
        <position position="1"/>
    </location>
</feature>
<evidence type="ECO:0000313" key="8">
    <source>
        <dbReference type="Proteomes" id="UP000669903"/>
    </source>
</evidence>
<evidence type="ECO:0000256" key="5">
    <source>
        <dbReference type="ARBA" id="ARBA00022989"/>
    </source>
</evidence>
<dbReference type="AlphaFoldDB" id="A0A836FSN9"/>
<dbReference type="PANTHER" id="PTHR13247:SF0">
    <property type="entry name" value="MITOCHONDRIAL FISSION 1 PROTEIN"/>
    <property type="match status" value="1"/>
</dbReference>
<proteinExistence type="inferred from homology"/>
<evidence type="ECO:0000256" key="3">
    <source>
        <dbReference type="ARBA" id="ARBA00022692"/>
    </source>
</evidence>
<dbReference type="GO" id="GO:0005741">
    <property type="term" value="C:mitochondrial outer membrane"/>
    <property type="evidence" value="ECO:0007669"/>
    <property type="project" value="UniProtKB-SubCell"/>
</dbReference>
<dbReference type="PANTHER" id="PTHR13247">
    <property type="entry name" value="TETRATRICOPEPTIDE REPEAT PROTEIN 11 TPR REPEAT PROTEIN 11"/>
    <property type="match status" value="1"/>
</dbReference>
<dbReference type="SUPFAM" id="SSF48452">
    <property type="entry name" value="TPR-like"/>
    <property type="match status" value="1"/>
</dbReference>
<evidence type="ECO:0000256" key="2">
    <source>
        <dbReference type="ARBA" id="ARBA00008937"/>
    </source>
</evidence>
<dbReference type="GO" id="GO:0000422">
    <property type="term" value="P:autophagy of mitochondrion"/>
    <property type="evidence" value="ECO:0007669"/>
    <property type="project" value="TreeGrafter"/>
</dbReference>
<organism evidence="7 8">
    <name type="scientific">Acromyrmex charruanus</name>
    <dbReference type="NCBI Taxonomy" id="2715315"/>
    <lineage>
        <taxon>Eukaryota</taxon>
        <taxon>Metazoa</taxon>
        <taxon>Ecdysozoa</taxon>
        <taxon>Arthropoda</taxon>
        <taxon>Hexapoda</taxon>
        <taxon>Insecta</taxon>
        <taxon>Pterygota</taxon>
        <taxon>Neoptera</taxon>
        <taxon>Endopterygota</taxon>
        <taxon>Hymenoptera</taxon>
        <taxon>Apocrita</taxon>
        <taxon>Aculeata</taxon>
        <taxon>Formicoidea</taxon>
        <taxon>Formicidae</taxon>
        <taxon>Myrmicinae</taxon>
        <taxon>Acromyrmex</taxon>
    </lineage>
</organism>
<keyword evidence="8" id="KW-1185">Reference proteome</keyword>
<dbReference type="EMBL" id="JAANIC010005341">
    <property type="protein sequence ID" value="KAG5331701.1"/>
    <property type="molecule type" value="Genomic_DNA"/>
</dbReference>
<dbReference type="InterPro" id="IPR033745">
    <property type="entry name" value="Fis1_cytosol"/>
</dbReference>
<comment type="similarity">
    <text evidence="2">Belongs to the FIS1 family.</text>
</comment>
<dbReference type="InterPro" id="IPR028058">
    <property type="entry name" value="Fis1_TPR_N"/>
</dbReference>
<dbReference type="Gene3D" id="1.25.40.10">
    <property type="entry name" value="Tetratricopeptide repeat domain"/>
    <property type="match status" value="1"/>
</dbReference>